<dbReference type="EMBL" id="KN832870">
    <property type="protein sequence ID" value="KIN06990.1"/>
    <property type="molecule type" value="Genomic_DNA"/>
</dbReference>
<name>A0A0C3HVG2_OIDMZ</name>
<proteinExistence type="predicted"/>
<dbReference type="HOGENOM" id="CLU_038125_2_0_1"/>
<dbReference type="STRING" id="913774.A0A0C3HVG2"/>
<evidence type="ECO:0000256" key="1">
    <source>
        <dbReference type="SAM" id="SignalP"/>
    </source>
</evidence>
<gene>
    <name evidence="2" type="ORF">OIDMADRAFT_21910</name>
</gene>
<evidence type="ECO:0000313" key="2">
    <source>
        <dbReference type="EMBL" id="KIN06990.1"/>
    </source>
</evidence>
<dbReference type="Proteomes" id="UP000054321">
    <property type="component" value="Unassembled WGS sequence"/>
</dbReference>
<feature type="signal peptide" evidence="1">
    <location>
        <begin position="1"/>
        <end position="19"/>
    </location>
</feature>
<evidence type="ECO:0000313" key="3">
    <source>
        <dbReference type="Proteomes" id="UP000054321"/>
    </source>
</evidence>
<dbReference type="InterPro" id="IPR008929">
    <property type="entry name" value="Chondroitin_lyas"/>
</dbReference>
<reference evidence="3" key="2">
    <citation type="submission" date="2015-01" db="EMBL/GenBank/DDBJ databases">
        <title>Evolutionary Origins and Diversification of the Mycorrhizal Mutualists.</title>
        <authorList>
            <consortium name="DOE Joint Genome Institute"/>
            <consortium name="Mycorrhizal Genomics Consortium"/>
            <person name="Kohler A."/>
            <person name="Kuo A."/>
            <person name="Nagy L.G."/>
            <person name="Floudas D."/>
            <person name="Copeland A."/>
            <person name="Barry K.W."/>
            <person name="Cichocki N."/>
            <person name="Veneault-Fourrey C."/>
            <person name="LaButti K."/>
            <person name="Lindquist E.A."/>
            <person name="Lipzen A."/>
            <person name="Lundell T."/>
            <person name="Morin E."/>
            <person name="Murat C."/>
            <person name="Riley R."/>
            <person name="Ohm R."/>
            <person name="Sun H."/>
            <person name="Tunlid A."/>
            <person name="Henrissat B."/>
            <person name="Grigoriev I.V."/>
            <person name="Hibbett D.S."/>
            <person name="Martin F."/>
        </authorList>
    </citation>
    <scope>NUCLEOTIDE SEQUENCE [LARGE SCALE GENOMIC DNA]</scope>
    <source>
        <strain evidence="3">Zn</strain>
    </source>
</reference>
<reference evidence="2 3" key="1">
    <citation type="submission" date="2014-04" db="EMBL/GenBank/DDBJ databases">
        <authorList>
            <consortium name="DOE Joint Genome Institute"/>
            <person name="Kuo A."/>
            <person name="Martino E."/>
            <person name="Perotto S."/>
            <person name="Kohler A."/>
            <person name="Nagy L.G."/>
            <person name="Floudas D."/>
            <person name="Copeland A."/>
            <person name="Barry K.W."/>
            <person name="Cichocki N."/>
            <person name="Veneault-Fourrey C."/>
            <person name="LaButti K."/>
            <person name="Lindquist E.A."/>
            <person name="Lipzen A."/>
            <person name="Lundell T."/>
            <person name="Morin E."/>
            <person name="Murat C."/>
            <person name="Sun H."/>
            <person name="Tunlid A."/>
            <person name="Henrissat B."/>
            <person name="Grigoriev I.V."/>
            <person name="Hibbett D.S."/>
            <person name="Martin F."/>
            <person name="Nordberg H.P."/>
            <person name="Cantor M.N."/>
            <person name="Hua S.X."/>
        </authorList>
    </citation>
    <scope>NUCLEOTIDE SEQUENCE [LARGE SCALE GENOMIC DNA]</scope>
    <source>
        <strain evidence="2 3">Zn</strain>
    </source>
</reference>
<protein>
    <recommendedName>
        <fullName evidence="4">Alginate lyase domain-containing protein</fullName>
    </recommendedName>
</protein>
<feature type="chain" id="PRO_5002165338" description="Alginate lyase domain-containing protein" evidence="1">
    <location>
        <begin position="20"/>
        <end position="439"/>
    </location>
</feature>
<dbReference type="SUPFAM" id="SSF48230">
    <property type="entry name" value="Chondroitin AC/alginate lyase"/>
    <property type="match status" value="1"/>
</dbReference>
<organism evidence="2 3">
    <name type="scientific">Oidiodendron maius (strain Zn)</name>
    <dbReference type="NCBI Taxonomy" id="913774"/>
    <lineage>
        <taxon>Eukaryota</taxon>
        <taxon>Fungi</taxon>
        <taxon>Dikarya</taxon>
        <taxon>Ascomycota</taxon>
        <taxon>Pezizomycotina</taxon>
        <taxon>Leotiomycetes</taxon>
        <taxon>Leotiomycetes incertae sedis</taxon>
        <taxon>Myxotrichaceae</taxon>
        <taxon>Oidiodendron</taxon>
    </lineage>
</organism>
<accession>A0A0C3HVG2</accession>
<dbReference type="AlphaFoldDB" id="A0A0C3HVG2"/>
<dbReference type="Gene3D" id="1.50.10.100">
    <property type="entry name" value="Chondroitin AC/alginate lyase"/>
    <property type="match status" value="1"/>
</dbReference>
<keyword evidence="3" id="KW-1185">Reference proteome</keyword>
<keyword evidence="1" id="KW-0732">Signal</keyword>
<dbReference type="OrthoDB" id="5280547at2759"/>
<sequence>MRTSTVIVLVASFWKAVTATVSNVPTLNGPIPYVGNVQFGKRRIGDFIHPGLWHTHDDLERIRTNALSGVEPWSSAYAKFSNDSFSQSSYVMKGPYQVLSRGAVSNYTAFTDDVRAAWQNSLMWYITKSQSHWDRSTTILDAWGTNLTNIIGTDSSLLVGLEGSLFANAAEIMRWEGNWTEAGAHWYGGSGFSNQLYWLFARQSIIIGQANYGMISIKALLDFAVYLDDVSMYNYALNAFINDPCAGIYGNIEPSTGQSSESGRDQGHATSGLAWTALAARTVQSQGGDLYGLGDNLLLKGYEYAAQYNLFNDVPYDPKFYRCEAILINGPWSEISNITRGVGIVPSTGSKSESIWDIAYYQYAIKRGIHAPWTTKAKQAYDAVGGEVNPGSVNTDDQPSWGDLVWAYDAPGLYINDNTRTIWGGGTLGANGLGNINSD</sequence>
<evidence type="ECO:0008006" key="4">
    <source>
        <dbReference type="Google" id="ProtNLM"/>
    </source>
</evidence>
<dbReference type="InParanoid" id="A0A0C3HVG2"/>